<organism evidence="2 3">
    <name type="scientific">Actinomadura vinacea</name>
    <dbReference type="NCBI Taxonomy" id="115336"/>
    <lineage>
        <taxon>Bacteria</taxon>
        <taxon>Bacillati</taxon>
        <taxon>Actinomycetota</taxon>
        <taxon>Actinomycetes</taxon>
        <taxon>Streptosporangiales</taxon>
        <taxon>Thermomonosporaceae</taxon>
        <taxon>Actinomadura</taxon>
    </lineage>
</organism>
<evidence type="ECO:0000313" key="2">
    <source>
        <dbReference type="EMBL" id="GAA2445703.1"/>
    </source>
</evidence>
<dbReference type="EMBL" id="BAAARW010000030">
    <property type="protein sequence ID" value="GAA2445703.1"/>
    <property type="molecule type" value="Genomic_DNA"/>
</dbReference>
<evidence type="ECO:0000256" key="1">
    <source>
        <dbReference type="SAM" id="Phobius"/>
    </source>
</evidence>
<reference evidence="2 3" key="1">
    <citation type="journal article" date="2019" name="Int. J. Syst. Evol. Microbiol.">
        <title>The Global Catalogue of Microorganisms (GCM) 10K type strain sequencing project: providing services to taxonomists for standard genome sequencing and annotation.</title>
        <authorList>
            <consortium name="The Broad Institute Genomics Platform"/>
            <consortium name="The Broad Institute Genome Sequencing Center for Infectious Disease"/>
            <person name="Wu L."/>
            <person name="Ma J."/>
        </authorList>
    </citation>
    <scope>NUCLEOTIDE SEQUENCE [LARGE SCALE GENOMIC DNA]</scope>
    <source>
        <strain evidence="2 3">JCM 3325</strain>
    </source>
</reference>
<name>A0ABN3K3E7_9ACTN</name>
<protein>
    <submittedName>
        <fullName evidence="2">Uncharacterized protein</fullName>
    </submittedName>
</protein>
<proteinExistence type="predicted"/>
<sequence>MSADAAAVLQIIGLAALFFLGGRALLRGERKERARERLVDPAQPGDKESA</sequence>
<comment type="caution">
    <text evidence="2">The sequence shown here is derived from an EMBL/GenBank/DDBJ whole genome shotgun (WGS) entry which is preliminary data.</text>
</comment>
<keyword evidence="3" id="KW-1185">Reference proteome</keyword>
<evidence type="ECO:0000313" key="3">
    <source>
        <dbReference type="Proteomes" id="UP001501231"/>
    </source>
</evidence>
<keyword evidence="1" id="KW-0812">Transmembrane</keyword>
<feature type="transmembrane region" description="Helical" evidence="1">
    <location>
        <begin position="6"/>
        <end position="26"/>
    </location>
</feature>
<keyword evidence="1" id="KW-0472">Membrane</keyword>
<dbReference type="RefSeq" id="WP_344595351.1">
    <property type="nucleotide sequence ID" value="NZ_BAAARW010000030.1"/>
</dbReference>
<gene>
    <name evidence="2" type="ORF">GCM10010191_73300</name>
</gene>
<dbReference type="Proteomes" id="UP001501231">
    <property type="component" value="Unassembled WGS sequence"/>
</dbReference>
<accession>A0ABN3K3E7</accession>
<keyword evidence="1" id="KW-1133">Transmembrane helix</keyword>